<feature type="compositionally biased region" description="Basic and acidic residues" evidence="1">
    <location>
        <begin position="106"/>
        <end position="135"/>
    </location>
</feature>
<evidence type="ECO:0000313" key="3">
    <source>
        <dbReference type="EMBL" id="MRX10930.1"/>
    </source>
</evidence>
<dbReference type="RefSeq" id="WP_154368824.1">
    <property type="nucleotide sequence ID" value="NZ_WKJM01000026.1"/>
</dbReference>
<accession>A0A6L5QMD3</accession>
<protein>
    <recommendedName>
        <fullName evidence="5">Outer membrane protein assembly factor BamE</fullName>
    </recommendedName>
</protein>
<evidence type="ECO:0000256" key="2">
    <source>
        <dbReference type="SAM" id="SignalP"/>
    </source>
</evidence>
<dbReference type="AlphaFoldDB" id="A0A6L5QMD3"/>
<gene>
    <name evidence="3" type="ORF">GJ697_24210</name>
</gene>
<dbReference type="Proteomes" id="UP000481037">
    <property type="component" value="Unassembled WGS sequence"/>
</dbReference>
<feature type="chain" id="PRO_5026675788" description="Outer membrane protein assembly factor BamE" evidence="2">
    <location>
        <begin position="16"/>
        <end position="158"/>
    </location>
</feature>
<evidence type="ECO:0008006" key="5">
    <source>
        <dbReference type="Google" id="ProtNLM"/>
    </source>
</evidence>
<dbReference type="EMBL" id="WKJM01000026">
    <property type="protein sequence ID" value="MRX10930.1"/>
    <property type="molecule type" value="Genomic_DNA"/>
</dbReference>
<feature type="signal peptide" evidence="2">
    <location>
        <begin position="1"/>
        <end position="15"/>
    </location>
</feature>
<reference evidence="3 4" key="1">
    <citation type="submission" date="2019-11" db="EMBL/GenBank/DDBJ databases">
        <title>Novel species isolated from a subtropical stream in China.</title>
        <authorList>
            <person name="Lu H."/>
        </authorList>
    </citation>
    <scope>NUCLEOTIDE SEQUENCE [LARGE SCALE GENOMIC DNA]</scope>
    <source>
        <strain evidence="3 4">FT25W</strain>
    </source>
</reference>
<dbReference type="PROSITE" id="PS51257">
    <property type="entry name" value="PROKAR_LIPOPROTEIN"/>
    <property type="match status" value="1"/>
</dbReference>
<comment type="caution">
    <text evidence="3">The sequence shown here is derived from an EMBL/GenBank/DDBJ whole genome shotgun (WGS) entry which is preliminary data.</text>
</comment>
<feature type="region of interest" description="Disordered" evidence="1">
    <location>
        <begin position="106"/>
        <end position="158"/>
    </location>
</feature>
<keyword evidence="4" id="KW-1185">Reference proteome</keyword>
<evidence type="ECO:0000256" key="1">
    <source>
        <dbReference type="SAM" id="MobiDB-lite"/>
    </source>
</evidence>
<name>A0A6L5QMD3_9BURK</name>
<organism evidence="3 4">
    <name type="scientific">Duganella alba</name>
    <dbReference type="NCBI Taxonomy" id="2666081"/>
    <lineage>
        <taxon>Bacteria</taxon>
        <taxon>Pseudomonadati</taxon>
        <taxon>Pseudomonadota</taxon>
        <taxon>Betaproteobacteria</taxon>
        <taxon>Burkholderiales</taxon>
        <taxon>Oxalobacteraceae</taxon>
        <taxon>Telluria group</taxon>
        <taxon>Duganella</taxon>
    </lineage>
</organism>
<evidence type="ECO:0000313" key="4">
    <source>
        <dbReference type="Proteomes" id="UP000481037"/>
    </source>
</evidence>
<keyword evidence="2" id="KW-0732">Signal</keyword>
<sequence length="158" mass="17077">MKKLLIILCMASVLAGCSVGSYQRAQGRANEVKNGMTVAQAISIIGIPPTGQSKTSIEWQHSNEPQQLYNGTTSGSIRFELLDGRIVGIPEDGIFSGTAAKNARQMREARAAAEAEQRRADGEALMRDQEARAEITRQTSPAAPMSKETRMPKSATQE</sequence>
<proteinExistence type="predicted"/>